<evidence type="ECO:0000313" key="4">
    <source>
        <dbReference type="EMBL" id="AET68629.1"/>
    </source>
</evidence>
<evidence type="ECO:0000259" key="2">
    <source>
        <dbReference type="Pfam" id="PF13556"/>
    </source>
</evidence>
<dbReference type="STRING" id="768706.Desor_3112"/>
<name>G7W6J1_DESOD</name>
<gene>
    <name evidence="4" type="ordered locus">Desor_3112</name>
</gene>
<accession>G7W6J1</accession>
<feature type="domain" description="PucR C-terminal helix-turn-helix" evidence="2">
    <location>
        <begin position="337"/>
        <end position="395"/>
    </location>
</feature>
<dbReference type="KEGG" id="dor:Desor_3112"/>
<organism evidence="4 5">
    <name type="scientific">Desulfosporosinus orientis (strain ATCC 19365 / DSM 765 / NCIMB 8382 / VKM B-1628 / Singapore I)</name>
    <name type="common">Desulfotomaculum orientis</name>
    <dbReference type="NCBI Taxonomy" id="768706"/>
    <lineage>
        <taxon>Bacteria</taxon>
        <taxon>Bacillati</taxon>
        <taxon>Bacillota</taxon>
        <taxon>Clostridia</taxon>
        <taxon>Eubacteriales</taxon>
        <taxon>Desulfitobacteriaceae</taxon>
        <taxon>Desulfosporosinus</taxon>
    </lineage>
</organism>
<reference evidence="5" key="1">
    <citation type="submission" date="2011-11" db="EMBL/GenBank/DDBJ databases">
        <title>Complete sequence of Desulfosporosinus orientis DSM 765.</title>
        <authorList>
            <person name="Lucas S."/>
            <person name="Han J."/>
            <person name="Lapidus A."/>
            <person name="Cheng J.-F."/>
            <person name="Goodwin L."/>
            <person name="Pitluck S."/>
            <person name="Peters L."/>
            <person name="Ovchinnikova G."/>
            <person name="Teshima H."/>
            <person name="Detter J.C."/>
            <person name="Han C."/>
            <person name="Tapia R."/>
            <person name="Land M."/>
            <person name="Hauser L."/>
            <person name="Kyrpides N."/>
            <person name="Ivanova N."/>
            <person name="Pagani I."/>
            <person name="Pester M."/>
            <person name="Spring S."/>
            <person name="Ollivier B."/>
            <person name="Rattei T."/>
            <person name="Klenk H.-P."/>
            <person name="Wagner M."/>
            <person name="Loy A."/>
            <person name="Woyke T."/>
        </authorList>
    </citation>
    <scope>NUCLEOTIDE SEQUENCE [LARGE SCALE GENOMIC DNA]</scope>
    <source>
        <strain evidence="5">ATCC 19365 / DSM 765 / NCIMB 8382 / VKM B-1628</strain>
    </source>
</reference>
<evidence type="ECO:0000259" key="3">
    <source>
        <dbReference type="Pfam" id="PF17853"/>
    </source>
</evidence>
<comment type="similarity">
    <text evidence="1">Belongs to the CdaR family.</text>
</comment>
<evidence type="ECO:0000313" key="5">
    <source>
        <dbReference type="Proteomes" id="UP000006346"/>
    </source>
</evidence>
<keyword evidence="5" id="KW-1185">Reference proteome</keyword>
<feature type="domain" description="CdaR GGDEF-like" evidence="3">
    <location>
        <begin position="163"/>
        <end position="285"/>
    </location>
</feature>
<dbReference type="Gene3D" id="1.10.10.2840">
    <property type="entry name" value="PucR C-terminal helix-turn-helix domain"/>
    <property type="match status" value="1"/>
</dbReference>
<dbReference type="eggNOG" id="COG2508">
    <property type="taxonomic scope" value="Bacteria"/>
</dbReference>
<proteinExistence type="inferred from homology"/>
<dbReference type="Pfam" id="PF13556">
    <property type="entry name" value="HTH_30"/>
    <property type="match status" value="1"/>
</dbReference>
<sequence>MESHLEWVKRIARAQTEKCGLIGLSRLLMEKLERIVFVTDEQGNVQCWHVPQNQSGSPQEKVLLPSLVVGSNEMTKGFITFGGMKYFFYCWPIANQKKEGYLWVLTDNNNLLSEEIESIEFLCSAMLVEIMKRQEQIELKQYLRDESLLNLLFNNSVYPETIGQMWGWNLATAHIVVIMEGKMKVRGHSFSDVRPTAENFLLAKYPGVVTGMIGKCLIALFPYQRKTREKDGQISGNWKKTPLKAYAELQGILSDVELWAGVGNVYFDPPLLYRSYQEAKVALEMGKLLGGEEKLAFFEELGASRLFYNQREQDLRDFFNETLGSVFRYDQQHDSNLLLTLWYYFISGGDIQTVVKKLYIHANTLRYRLRKVEELTGCSLDAQEVRFNVYAALKVGIILGIIMEREN</sequence>
<evidence type="ECO:0000256" key="1">
    <source>
        <dbReference type="ARBA" id="ARBA00006754"/>
    </source>
</evidence>
<dbReference type="InterPro" id="IPR025736">
    <property type="entry name" value="PucR_C-HTH_dom"/>
</dbReference>
<protein>
    <submittedName>
        <fullName evidence="4">Sugar diacid utilization regulator</fullName>
    </submittedName>
</protein>
<dbReference type="HOGENOM" id="CLU_017436_3_1_9"/>
<dbReference type="PANTHER" id="PTHR33744:SF1">
    <property type="entry name" value="DNA-BINDING TRANSCRIPTIONAL ACTIVATOR ADER"/>
    <property type="match status" value="1"/>
</dbReference>
<dbReference type="RefSeq" id="WP_014185437.1">
    <property type="nucleotide sequence ID" value="NC_016584.1"/>
</dbReference>
<dbReference type="PATRIC" id="fig|768706.3.peg.3131"/>
<dbReference type="Pfam" id="PF17853">
    <property type="entry name" value="GGDEF_2"/>
    <property type="match status" value="1"/>
</dbReference>
<dbReference type="OrthoDB" id="143422at2"/>
<dbReference type="EMBL" id="CP003108">
    <property type="protein sequence ID" value="AET68629.1"/>
    <property type="molecule type" value="Genomic_DNA"/>
</dbReference>
<dbReference type="PANTHER" id="PTHR33744">
    <property type="entry name" value="CARBOHYDRATE DIACID REGULATOR"/>
    <property type="match status" value="1"/>
</dbReference>
<reference evidence="4 5" key="2">
    <citation type="journal article" date="2012" name="J. Bacteriol.">
        <title>Complete genome sequences of Desulfosporosinus orientis DSM765T, Desulfosporosinus youngiae DSM17734T, Desulfosporosinus meridiei DSM13257T, and Desulfosporosinus acidiphilus DSM22704T.</title>
        <authorList>
            <person name="Pester M."/>
            <person name="Brambilla E."/>
            <person name="Alazard D."/>
            <person name="Rattei T."/>
            <person name="Weinmaier T."/>
            <person name="Han J."/>
            <person name="Lucas S."/>
            <person name="Lapidus A."/>
            <person name="Cheng J.F."/>
            <person name="Goodwin L."/>
            <person name="Pitluck S."/>
            <person name="Peters L."/>
            <person name="Ovchinnikova G."/>
            <person name="Teshima H."/>
            <person name="Detter J.C."/>
            <person name="Han C.S."/>
            <person name="Tapia R."/>
            <person name="Land M.L."/>
            <person name="Hauser L."/>
            <person name="Kyrpides N.C."/>
            <person name="Ivanova N.N."/>
            <person name="Pagani I."/>
            <person name="Huntmann M."/>
            <person name="Wei C.L."/>
            <person name="Davenport K.W."/>
            <person name="Daligault H."/>
            <person name="Chain P.S."/>
            <person name="Chen A."/>
            <person name="Mavromatis K."/>
            <person name="Markowitz V."/>
            <person name="Szeto E."/>
            <person name="Mikhailova N."/>
            <person name="Pati A."/>
            <person name="Wagner M."/>
            <person name="Woyke T."/>
            <person name="Ollivier B."/>
            <person name="Klenk H.P."/>
            <person name="Spring S."/>
            <person name="Loy A."/>
        </authorList>
    </citation>
    <scope>NUCLEOTIDE SEQUENCE [LARGE SCALE GENOMIC DNA]</scope>
    <source>
        <strain evidence="5">ATCC 19365 / DSM 765 / NCIMB 8382 / VKM B-1628</strain>
    </source>
</reference>
<dbReference type="Proteomes" id="UP000006346">
    <property type="component" value="Chromosome"/>
</dbReference>
<dbReference type="InterPro" id="IPR041522">
    <property type="entry name" value="CdaR_GGDEF"/>
</dbReference>
<dbReference type="InterPro" id="IPR051448">
    <property type="entry name" value="CdaR-like_regulators"/>
</dbReference>
<dbReference type="AlphaFoldDB" id="G7W6J1"/>
<dbReference type="InterPro" id="IPR042070">
    <property type="entry name" value="PucR_C-HTH_sf"/>
</dbReference>